<proteinExistence type="predicted"/>
<reference evidence="2" key="1">
    <citation type="journal article" date="2023" name="Front. Plant Sci.">
        <title>Chromosomal-level genome assembly of Melastoma candidum provides insights into trichome evolution.</title>
        <authorList>
            <person name="Zhong Y."/>
            <person name="Wu W."/>
            <person name="Sun C."/>
            <person name="Zou P."/>
            <person name="Liu Y."/>
            <person name="Dai S."/>
            <person name="Zhou R."/>
        </authorList>
    </citation>
    <scope>NUCLEOTIDE SEQUENCE [LARGE SCALE GENOMIC DNA]</scope>
</reference>
<organism evidence="1 2">
    <name type="scientific">Melastoma candidum</name>
    <dbReference type="NCBI Taxonomy" id="119954"/>
    <lineage>
        <taxon>Eukaryota</taxon>
        <taxon>Viridiplantae</taxon>
        <taxon>Streptophyta</taxon>
        <taxon>Embryophyta</taxon>
        <taxon>Tracheophyta</taxon>
        <taxon>Spermatophyta</taxon>
        <taxon>Magnoliopsida</taxon>
        <taxon>eudicotyledons</taxon>
        <taxon>Gunneridae</taxon>
        <taxon>Pentapetalae</taxon>
        <taxon>rosids</taxon>
        <taxon>malvids</taxon>
        <taxon>Myrtales</taxon>
        <taxon>Melastomataceae</taxon>
        <taxon>Melastomatoideae</taxon>
        <taxon>Melastomateae</taxon>
        <taxon>Melastoma</taxon>
    </lineage>
</organism>
<sequence length="439" mass="50120">MDFSDDLLKRGFGRLPPLSERGMGSNNFLNPLESVIHGILKVVEPNPEDWKIRFQVIEELRSVVESVESLRGATVEEYGSFASNLFSKWGDLDISIQLANGLYISDAGKRRKVALLGDLQKALRLRGVWRKLQLISHARVPILKFESRLSSISCDISIDNLAGRMKSKFFLWIDKIDERFRMMVLLVKEWAKSHGINDPKNGSFNSFSLTLLVIFHFQTCAPSILPPLRDIYHGNMIDDLKGVRTDAEQHIAQVCTGNISRFRSRRSMPANRCSLAELFLSFLAKFAQLDMKAGKLGICPYTGEWVELERNKRWMPKTYALFIEDPFEQPENSARTMQRASRHTPEQTQRPNHTMGMAHHGNGHSSIVRPWWDIQAAVVQHPISIHTTNWRARPEDGIGSSNNMCPQPNASSHHPQVHRPQYKPLQHAWKPRLGRDETS</sequence>
<accession>A0ACB9RZN2</accession>
<evidence type="ECO:0000313" key="2">
    <source>
        <dbReference type="Proteomes" id="UP001057402"/>
    </source>
</evidence>
<comment type="caution">
    <text evidence="1">The sequence shown here is derived from an EMBL/GenBank/DDBJ whole genome shotgun (WGS) entry which is preliminary data.</text>
</comment>
<evidence type="ECO:0000313" key="1">
    <source>
        <dbReference type="EMBL" id="KAI4384493.1"/>
    </source>
</evidence>
<name>A0ACB9RZN2_9MYRT</name>
<dbReference type="Proteomes" id="UP001057402">
    <property type="component" value="Chromosome 2"/>
</dbReference>
<protein>
    <submittedName>
        <fullName evidence="1">Uncharacterized protein</fullName>
    </submittedName>
</protein>
<gene>
    <name evidence="1" type="ORF">MLD38_002642</name>
</gene>
<keyword evidence="2" id="KW-1185">Reference proteome</keyword>
<dbReference type="EMBL" id="CM042881">
    <property type="protein sequence ID" value="KAI4384493.1"/>
    <property type="molecule type" value="Genomic_DNA"/>
</dbReference>